<feature type="compositionally biased region" description="Basic residues" evidence="1">
    <location>
        <begin position="87"/>
        <end position="96"/>
    </location>
</feature>
<gene>
    <name evidence="2" type="ORF">P7K49_012197</name>
</gene>
<dbReference type="Proteomes" id="UP001266305">
    <property type="component" value="Unassembled WGS sequence"/>
</dbReference>
<feature type="compositionally biased region" description="Pro residues" evidence="1">
    <location>
        <begin position="124"/>
        <end position="136"/>
    </location>
</feature>
<feature type="region of interest" description="Disordered" evidence="1">
    <location>
        <begin position="260"/>
        <end position="282"/>
    </location>
</feature>
<protein>
    <submittedName>
        <fullName evidence="2">Uncharacterized protein</fullName>
    </submittedName>
</protein>
<evidence type="ECO:0000256" key="1">
    <source>
        <dbReference type="SAM" id="MobiDB-lite"/>
    </source>
</evidence>
<sequence>MKAQRIGREKERKPLYGRLVVLTDTKHFQLLQTTHSFHPQARCKPLPAAPQRRCGTATSGGAAPEPGRPSPDADAGGKRFQPGPARRSAHNQRRTRTSPAPLRSREVRLSRPRDRRLSSEPRPARPPIAPAWPPAQGPMAERVALASLRRALLALRVTALVPGPGGSRVRPCSEAAWRDGASAEGRNQGARGQRSGRPPEQEQVAARTGRTRAAKADGAVEWAGPCPTVGGRKGVVCRGRRGLPHPTLGAGQVLAEAAVADGRGPLTREGDEKEEGDSLPAC</sequence>
<feature type="compositionally biased region" description="Acidic residues" evidence="1">
    <location>
        <begin position="272"/>
        <end position="282"/>
    </location>
</feature>
<keyword evidence="3" id="KW-1185">Reference proteome</keyword>
<accession>A0ABQ9VTE1</accession>
<evidence type="ECO:0000313" key="2">
    <source>
        <dbReference type="EMBL" id="KAK2112450.1"/>
    </source>
</evidence>
<name>A0ABQ9VTE1_SAGOE</name>
<reference evidence="2 3" key="1">
    <citation type="submission" date="2023-05" db="EMBL/GenBank/DDBJ databases">
        <title>B98-5 Cell Line De Novo Hybrid Assembly: An Optical Mapping Approach.</title>
        <authorList>
            <person name="Kananen K."/>
            <person name="Auerbach J.A."/>
            <person name="Kautto E."/>
            <person name="Blachly J.S."/>
        </authorList>
    </citation>
    <scope>NUCLEOTIDE SEQUENCE [LARGE SCALE GENOMIC DNA]</scope>
    <source>
        <strain evidence="2">B95-8</strain>
        <tissue evidence="2">Cell line</tissue>
    </source>
</reference>
<dbReference type="EMBL" id="JASSZA010000005">
    <property type="protein sequence ID" value="KAK2112450.1"/>
    <property type="molecule type" value="Genomic_DNA"/>
</dbReference>
<proteinExistence type="predicted"/>
<comment type="caution">
    <text evidence="2">The sequence shown here is derived from an EMBL/GenBank/DDBJ whole genome shotgun (WGS) entry which is preliminary data.</text>
</comment>
<organism evidence="2 3">
    <name type="scientific">Saguinus oedipus</name>
    <name type="common">Cotton-top tamarin</name>
    <name type="synonym">Oedipomidas oedipus</name>
    <dbReference type="NCBI Taxonomy" id="9490"/>
    <lineage>
        <taxon>Eukaryota</taxon>
        <taxon>Metazoa</taxon>
        <taxon>Chordata</taxon>
        <taxon>Craniata</taxon>
        <taxon>Vertebrata</taxon>
        <taxon>Euteleostomi</taxon>
        <taxon>Mammalia</taxon>
        <taxon>Eutheria</taxon>
        <taxon>Euarchontoglires</taxon>
        <taxon>Primates</taxon>
        <taxon>Haplorrhini</taxon>
        <taxon>Platyrrhini</taxon>
        <taxon>Cebidae</taxon>
        <taxon>Callitrichinae</taxon>
        <taxon>Saguinus</taxon>
    </lineage>
</organism>
<evidence type="ECO:0000313" key="3">
    <source>
        <dbReference type="Proteomes" id="UP001266305"/>
    </source>
</evidence>
<feature type="region of interest" description="Disordered" evidence="1">
    <location>
        <begin position="165"/>
        <end position="216"/>
    </location>
</feature>
<feature type="compositionally biased region" description="Basic and acidic residues" evidence="1">
    <location>
        <begin position="103"/>
        <end position="123"/>
    </location>
</feature>
<feature type="region of interest" description="Disordered" evidence="1">
    <location>
        <begin position="38"/>
        <end position="136"/>
    </location>
</feature>